<evidence type="ECO:0000313" key="3">
    <source>
        <dbReference type="Proteomes" id="UP000028302"/>
    </source>
</evidence>
<feature type="transmembrane region" description="Helical" evidence="1">
    <location>
        <begin position="175"/>
        <end position="192"/>
    </location>
</feature>
<comment type="caution">
    <text evidence="2">The sequence shown here is derived from an EMBL/GenBank/DDBJ whole genome shotgun (WGS) entry which is preliminary data.</text>
</comment>
<accession>A0A084IKU8</accession>
<keyword evidence="1" id="KW-1133">Transmembrane helix</keyword>
<sequence>MAFEHANSAPHSDDPAADPHHVVEGELTWLVRAVGLAIGAALTFGVLLGLYQGLTHTGGLREQIAHGLLVAQIVFAAVLIMLGSIVEGFGFGLALGTRWPYTKNIVILTLRGDPEAAHRVVATLVGLVGVALAIANPVYEMFLGLGLIVTTALFGMGVLYVLAGRAPAIVHGTHGLLAYLVFLAYLVPLAHADIGLGLYLKIIVPTHALLFAIFMGGIVTGSRGFGQPIEQFAMPKRKSQWIFALHGLAGLMVLGTLGWYMPTYPVAFALVLVQIAIGFILFQSVNLKPKAPGAVVAFHQAMALLITSAIVMQWHF</sequence>
<evidence type="ECO:0000313" key="2">
    <source>
        <dbReference type="EMBL" id="KEZ77332.1"/>
    </source>
</evidence>
<feature type="transmembrane region" description="Helical" evidence="1">
    <location>
        <begin position="29"/>
        <end position="51"/>
    </location>
</feature>
<dbReference type="eggNOG" id="ENOG502Z8FU">
    <property type="taxonomic scope" value="Bacteria"/>
</dbReference>
<evidence type="ECO:0000256" key="1">
    <source>
        <dbReference type="SAM" id="Phobius"/>
    </source>
</evidence>
<feature type="transmembrane region" description="Helical" evidence="1">
    <location>
        <begin position="294"/>
        <end position="314"/>
    </location>
</feature>
<gene>
    <name evidence="2" type="ORF">C41B8_10740</name>
</gene>
<dbReference type="RefSeq" id="WP_051883393.1">
    <property type="nucleotide sequence ID" value="NZ_APNK01000014.1"/>
</dbReference>
<proteinExistence type="predicted"/>
<feature type="transmembrane region" description="Helical" evidence="1">
    <location>
        <begin position="266"/>
        <end position="282"/>
    </location>
</feature>
<feature type="transmembrane region" description="Helical" evidence="1">
    <location>
        <begin position="198"/>
        <end position="220"/>
    </location>
</feature>
<name>A0A084IKU8_SALHC</name>
<dbReference type="AlphaFoldDB" id="A0A084IKU8"/>
<evidence type="ECO:0008006" key="4">
    <source>
        <dbReference type="Google" id="ProtNLM"/>
    </source>
</evidence>
<feature type="transmembrane region" description="Helical" evidence="1">
    <location>
        <begin position="141"/>
        <end position="163"/>
    </location>
</feature>
<dbReference type="Proteomes" id="UP000028302">
    <property type="component" value="Unassembled WGS sequence"/>
</dbReference>
<keyword evidence="1" id="KW-0812">Transmembrane</keyword>
<feature type="transmembrane region" description="Helical" evidence="1">
    <location>
        <begin position="241"/>
        <end position="260"/>
    </location>
</feature>
<feature type="transmembrane region" description="Helical" evidence="1">
    <location>
        <begin position="116"/>
        <end position="135"/>
    </location>
</feature>
<reference evidence="2 3" key="1">
    <citation type="submission" date="2013-03" db="EMBL/GenBank/DDBJ databases">
        <title>Salinisphaera hydrothermalis C41B8 Genome Sequencing.</title>
        <authorList>
            <person name="Li C."/>
            <person name="Lai Q."/>
            <person name="Shao Z."/>
        </authorList>
    </citation>
    <scope>NUCLEOTIDE SEQUENCE [LARGE SCALE GENOMIC DNA]</scope>
    <source>
        <strain evidence="2 3">C41B8</strain>
    </source>
</reference>
<feature type="transmembrane region" description="Helical" evidence="1">
    <location>
        <begin position="71"/>
        <end position="95"/>
    </location>
</feature>
<keyword evidence="1" id="KW-0472">Membrane</keyword>
<protein>
    <recommendedName>
        <fullName evidence="4">Cytochrome C oxidase assembly protein</fullName>
    </recommendedName>
</protein>
<dbReference type="EMBL" id="APNK01000014">
    <property type="protein sequence ID" value="KEZ77332.1"/>
    <property type="molecule type" value="Genomic_DNA"/>
</dbReference>
<organism evidence="2 3">
    <name type="scientific">Salinisphaera hydrothermalis (strain C41B8)</name>
    <dbReference type="NCBI Taxonomy" id="1304275"/>
    <lineage>
        <taxon>Bacteria</taxon>
        <taxon>Pseudomonadati</taxon>
        <taxon>Pseudomonadota</taxon>
        <taxon>Gammaproteobacteria</taxon>
        <taxon>Salinisphaerales</taxon>
        <taxon>Salinisphaeraceae</taxon>
        <taxon>Salinisphaera</taxon>
    </lineage>
</organism>
<keyword evidence="3" id="KW-1185">Reference proteome</keyword>